<evidence type="ECO:0000259" key="14">
    <source>
        <dbReference type="PROSITE" id="PS51192"/>
    </source>
</evidence>
<dbReference type="GO" id="GO:0005681">
    <property type="term" value="C:spliceosomal complex"/>
    <property type="evidence" value="ECO:0007669"/>
    <property type="project" value="UniProtKB-KW"/>
</dbReference>
<dbReference type="GO" id="GO:0005682">
    <property type="term" value="C:U5 snRNP"/>
    <property type="evidence" value="ECO:0007669"/>
    <property type="project" value="UniProtKB-ARBA"/>
</dbReference>
<dbReference type="InterPro" id="IPR027417">
    <property type="entry name" value="P-loop_NTPase"/>
</dbReference>
<dbReference type="FunFam" id="1.10.3380.10:FF:000001">
    <property type="entry name" value="U5 small nuclear ribonucleoprotein helicase"/>
    <property type="match status" value="1"/>
</dbReference>
<dbReference type="GO" id="GO:0003678">
    <property type="term" value="F:DNA helicase activity"/>
    <property type="evidence" value="ECO:0007669"/>
    <property type="project" value="TreeGrafter"/>
</dbReference>
<dbReference type="InterPro" id="IPR004179">
    <property type="entry name" value="Sec63-dom"/>
</dbReference>
<feature type="domain" description="Helicase C-terminal" evidence="15">
    <location>
        <begin position="711"/>
        <end position="913"/>
    </location>
</feature>
<dbReference type="Pfam" id="PF00271">
    <property type="entry name" value="Helicase_C"/>
    <property type="match status" value="2"/>
</dbReference>
<dbReference type="GO" id="GO:0000393">
    <property type="term" value="P:spliceosomal conformational changes to generate catalytic conformation"/>
    <property type="evidence" value="ECO:0007669"/>
    <property type="project" value="UniProtKB-ARBA"/>
</dbReference>
<dbReference type="GO" id="GO:0005524">
    <property type="term" value="F:ATP binding"/>
    <property type="evidence" value="ECO:0007669"/>
    <property type="project" value="UniProtKB-KW"/>
</dbReference>
<dbReference type="GO" id="GO:0003724">
    <property type="term" value="F:RNA helicase activity"/>
    <property type="evidence" value="ECO:0007669"/>
    <property type="project" value="UniProtKB-EC"/>
</dbReference>
<dbReference type="Pfam" id="PF00270">
    <property type="entry name" value="DEAD"/>
    <property type="match status" value="2"/>
</dbReference>
<evidence type="ECO:0000256" key="1">
    <source>
        <dbReference type="ARBA" id="ARBA00010140"/>
    </source>
</evidence>
<dbReference type="InterPro" id="IPR001650">
    <property type="entry name" value="Helicase_C-like"/>
</dbReference>
<keyword evidence="9" id="KW-0067">ATP-binding</keyword>
<comment type="similarity">
    <text evidence="1">Belongs to the helicase family. SKI2 subfamily.</text>
</comment>
<evidence type="ECO:0000256" key="6">
    <source>
        <dbReference type="ARBA" id="ARBA00022741"/>
    </source>
</evidence>
<feature type="compositionally biased region" description="Basic and acidic residues" evidence="13">
    <location>
        <begin position="26"/>
        <end position="41"/>
    </location>
</feature>
<dbReference type="FunFam" id="3.40.50.300:FF:000062">
    <property type="entry name" value="U5 small nuclear ribonucleoprotein helicase"/>
    <property type="match status" value="1"/>
</dbReference>
<feature type="region of interest" description="Disordered" evidence="13">
    <location>
        <begin position="2200"/>
        <end position="2226"/>
    </location>
</feature>
<dbReference type="CDD" id="cd18795">
    <property type="entry name" value="SF2_C_Ski2"/>
    <property type="match status" value="1"/>
</dbReference>
<gene>
    <name evidence="16" type="primary">brr2</name>
    <name evidence="16" type="ORF">LPJ64_002744</name>
</gene>
<dbReference type="InterPro" id="IPR048863">
    <property type="entry name" value="BRR2_plug"/>
</dbReference>
<keyword evidence="6" id="KW-0547">Nucleotide-binding</keyword>
<evidence type="ECO:0000313" key="16">
    <source>
        <dbReference type="EMBL" id="KAJ1645690.1"/>
    </source>
</evidence>
<dbReference type="GO" id="GO:0000712">
    <property type="term" value="P:resolution of meiotic recombination intermediates"/>
    <property type="evidence" value="ECO:0007669"/>
    <property type="project" value="TreeGrafter"/>
</dbReference>
<dbReference type="PANTHER" id="PTHR47961">
    <property type="entry name" value="DNA POLYMERASE THETA, PUTATIVE (AFU_ORTHOLOGUE AFUA_1G05260)-RELATED"/>
    <property type="match status" value="1"/>
</dbReference>
<evidence type="ECO:0000256" key="13">
    <source>
        <dbReference type="SAM" id="MobiDB-lite"/>
    </source>
</evidence>
<keyword evidence="10" id="KW-0508">mRNA splicing</keyword>
<proteinExistence type="inferred from homology"/>
<dbReference type="InterPro" id="IPR014001">
    <property type="entry name" value="Helicase_ATP-bd"/>
</dbReference>
<dbReference type="InterPro" id="IPR014756">
    <property type="entry name" value="Ig_E-set"/>
</dbReference>
<dbReference type="FunFam" id="1.10.10.10:FF:000024">
    <property type="entry name" value="U5 small nuclear ribonucleoprotein helicase"/>
    <property type="match status" value="1"/>
</dbReference>
<evidence type="ECO:0000256" key="3">
    <source>
        <dbReference type="ARBA" id="ARBA00022664"/>
    </source>
</evidence>
<dbReference type="SMART" id="SM00490">
    <property type="entry name" value="HELICc"/>
    <property type="match status" value="2"/>
</dbReference>
<feature type="domain" description="Helicase ATP-binding" evidence="14">
    <location>
        <begin position="1347"/>
        <end position="1564"/>
    </location>
</feature>
<keyword evidence="5" id="KW-0677">Repeat</keyword>
<protein>
    <recommendedName>
        <fullName evidence="11">U5 small nuclear ribonucleoprotein 200 kDa helicase</fullName>
        <ecNumber evidence="2">3.6.4.13</ecNumber>
    </recommendedName>
</protein>
<dbReference type="EC" id="3.6.4.13" evidence="2"/>
<evidence type="ECO:0000256" key="11">
    <source>
        <dbReference type="ARBA" id="ARBA00034541"/>
    </source>
</evidence>
<dbReference type="Proteomes" id="UP001145021">
    <property type="component" value="Unassembled WGS sequence"/>
</dbReference>
<dbReference type="Gene3D" id="1.10.10.10">
    <property type="entry name" value="Winged helix-like DNA-binding domain superfamily/Winged helix DNA-binding domain"/>
    <property type="match status" value="2"/>
</dbReference>
<dbReference type="SUPFAM" id="SSF158702">
    <property type="entry name" value="Sec63 N-terminal domain-like"/>
    <property type="match status" value="2"/>
</dbReference>
<evidence type="ECO:0000256" key="5">
    <source>
        <dbReference type="ARBA" id="ARBA00022737"/>
    </source>
</evidence>
<dbReference type="InterPro" id="IPR050474">
    <property type="entry name" value="Hel308_SKI2-like"/>
</dbReference>
<dbReference type="Gene3D" id="3.40.50.300">
    <property type="entry name" value="P-loop containing nucleotide triphosphate hydrolases"/>
    <property type="match status" value="4"/>
</dbReference>
<dbReference type="PROSITE" id="PS51194">
    <property type="entry name" value="HELICASE_CTER"/>
    <property type="match status" value="2"/>
</dbReference>
<dbReference type="Gene3D" id="2.60.40.150">
    <property type="entry name" value="C2 domain"/>
    <property type="match status" value="2"/>
</dbReference>
<evidence type="ECO:0000256" key="8">
    <source>
        <dbReference type="ARBA" id="ARBA00022806"/>
    </source>
</evidence>
<dbReference type="FunFam" id="1.10.150.20:FF:000004">
    <property type="entry name" value="U5 small nuclear ribonucleoprotein helicase"/>
    <property type="match status" value="1"/>
</dbReference>
<keyword evidence="7 16" id="KW-0378">Hydrolase</keyword>
<dbReference type="SUPFAM" id="SSF81296">
    <property type="entry name" value="E set domains"/>
    <property type="match status" value="1"/>
</dbReference>
<evidence type="ECO:0000256" key="7">
    <source>
        <dbReference type="ARBA" id="ARBA00022801"/>
    </source>
</evidence>
<dbReference type="PIRSF" id="PIRSF039073">
    <property type="entry name" value="BRR2"/>
    <property type="match status" value="1"/>
</dbReference>
<evidence type="ECO:0000256" key="10">
    <source>
        <dbReference type="ARBA" id="ARBA00023187"/>
    </source>
</evidence>
<evidence type="ECO:0000256" key="2">
    <source>
        <dbReference type="ARBA" id="ARBA00012552"/>
    </source>
</evidence>
<dbReference type="FunFam" id="1.10.3380.10:FF:000002">
    <property type="entry name" value="Activating signal cointegrator 1 complex subunit 3"/>
    <property type="match status" value="1"/>
</dbReference>
<dbReference type="InterPro" id="IPR035892">
    <property type="entry name" value="C2_domain_sf"/>
</dbReference>
<comment type="catalytic activity">
    <reaction evidence="12">
        <text>ATP + H2O = ADP + phosphate + H(+)</text>
        <dbReference type="Rhea" id="RHEA:13065"/>
        <dbReference type="ChEBI" id="CHEBI:15377"/>
        <dbReference type="ChEBI" id="CHEBI:15378"/>
        <dbReference type="ChEBI" id="CHEBI:30616"/>
        <dbReference type="ChEBI" id="CHEBI:43474"/>
        <dbReference type="ChEBI" id="CHEBI:456216"/>
        <dbReference type="EC" id="3.6.4.13"/>
    </reaction>
</comment>
<dbReference type="SMART" id="SM00973">
    <property type="entry name" value="Sec63"/>
    <property type="match status" value="2"/>
</dbReference>
<dbReference type="SUPFAM" id="SSF46785">
    <property type="entry name" value="Winged helix' DNA-binding domain"/>
    <property type="match status" value="2"/>
</dbReference>
<name>A0A9W8CJE4_9FUNG</name>
<dbReference type="Pfam" id="PF18149">
    <property type="entry name" value="Helicase_PWI"/>
    <property type="match status" value="1"/>
</dbReference>
<dbReference type="Pfam" id="PF21188">
    <property type="entry name" value="BRR2_plug"/>
    <property type="match status" value="1"/>
</dbReference>
<dbReference type="GO" id="GO:0003676">
    <property type="term" value="F:nucleic acid binding"/>
    <property type="evidence" value="ECO:0007669"/>
    <property type="project" value="InterPro"/>
</dbReference>
<keyword evidence="17" id="KW-1185">Reference proteome</keyword>
<dbReference type="InterPro" id="IPR036388">
    <property type="entry name" value="WH-like_DNA-bd_sf"/>
</dbReference>
<accession>A0A9W8CJE4</accession>
<evidence type="ECO:0000256" key="9">
    <source>
        <dbReference type="ARBA" id="ARBA00022840"/>
    </source>
</evidence>
<dbReference type="FunFam" id="2.60.40.150:FF:000133">
    <property type="entry name" value="Pre-mRNA splicing helicase, putative"/>
    <property type="match status" value="1"/>
</dbReference>
<dbReference type="FunFam" id="1.10.10.10:FF:000012">
    <property type="entry name" value="U5 small nuclear ribonucleoprotein helicase"/>
    <property type="match status" value="1"/>
</dbReference>
<evidence type="ECO:0000256" key="12">
    <source>
        <dbReference type="ARBA" id="ARBA00047984"/>
    </source>
</evidence>
<dbReference type="GO" id="GO:0016787">
    <property type="term" value="F:hydrolase activity"/>
    <property type="evidence" value="ECO:0007669"/>
    <property type="project" value="UniProtKB-KW"/>
</dbReference>
<dbReference type="FunFam" id="2.60.40.150:FF:000004">
    <property type="entry name" value="RNA helicase, activating signal cointegrator 1"/>
    <property type="match status" value="1"/>
</dbReference>
<keyword evidence="8" id="KW-0347">Helicase</keyword>
<dbReference type="InterPro" id="IPR041094">
    <property type="entry name" value="Brr2_helicase_PWI"/>
</dbReference>
<dbReference type="InterPro" id="IPR057842">
    <property type="entry name" value="WH_MER3"/>
</dbReference>
<feature type="compositionally biased region" description="Low complexity" evidence="13">
    <location>
        <begin position="224"/>
        <end position="233"/>
    </location>
</feature>
<sequence>MPEEFTEEHKKHYQYAGNSNLVLPSDRSKQTRRNERGKEMESLWGKITTNQMGSGIQRHVPSKPLKHLEQEISKLERKQQKQQGLRTGYRDILAATEDSEGTYRPRSRETRVVWDMMLALCGRFIGDQTPEVLVSAADEVLGVLKDEEKKDVEKRKQVEGVFGSQVGEADFSRFLQLSRQITDFGEIEEQEDAVVEVDEAGIAVVFGGSDAEDDAAGAVDEHSGFVNDGGSSDSDSEESVDEPVRPDTDLIDDEENVRLVVGGNGSQQQQQQRLQQQQEQGAILQPREIDAFWLQRQVARHFADPETLQEKTSAADRLLSDANLGVGELENELAELFDYEHFDLVQLLVTNRDVIVWSMRMARAEAEGIEQRRAVEAQIRAAGKAWILDADVSVSTEKAKAVVESQMGNETVSSSDVYSPQSNVDLESLAFAEGGRLMTNDKWVAPAGANKTLMPGYEEIRVPAPPPLSAQDAKEPLVPIARLPLWAQQAFPNVTELNAVQSRVYPAAFETDSNMLICAPTGAGKTNCAALAMLRTIGRFMDAATGRVDLAAFKMVYVAPMKALVTEMAGAFAKRLEPLGLRVSELTGDSQLTKQQISETQLLVTTPEKWDVVTRKGDDRSYTRLVRLVIIDEIHLLHDDRGPVLEALAVRLKQSVNVRLVGLSATLPNYEDVATFLRVPREAVFYFDARYRPCPLQMEFIGLTDAKHVRRLERMDAVCYEKARREAARGGQVLVFVHSRKETVRTAQRLRDMAVEAAQVDAFVRAGSASSEVLREEAGATGDAALADLLPFGLAVHHAGMARADRALAEDLFADGHVRVLVSTATLAWGVNLPAHTVIIKGTQVYSPARGSWTELSPQDVLQMLGRAGRPQYDTYGEGIIITAHSELRYYLSLMSQQLPIESQLVARLPDALNAEVALGNVRSRGDAAGWLAHTYLFVRMLRSPTVYGVTREMVEEDAALALRRSDLAHAAAVELERCGMVRYDRRGGRLQSTELGRVASHYYITYRSMATYQQHLRASAGDIDILAVFSRSDEFHLLPVRAEERIELARLSERVPIPIRDSAEGSMAKIAVLLQAHVARLKLPGFALAADAVYVTQSAGRIFRALFELSRARGWARAARCALGWCKQVERRMWLAMSPLRQFGRECPQDLLRAVERKPLPWTRYLDLSEAELGELVNSHKAGRLLYRLVHLVPRLEVRAHVQPLTRSLLRFELRITPDFVWNDAVHGAAEQFWITVEDADGERLLHAEMLVVKRAYAGKEHLVEFTCALGEPMPPQYFVAVDSDRWIGSETRLPVSFRNLHLPDRAMPPTELLDMQPLSVSELREPEFEALYDGCFNAVQTQCFNALYRTDDSVFLGAAPGCGKTRAAELALLRFFRQEAQRAQDEGDAYVRRRVVYLAPFSTLVQQRARDWQERFGHLQGGKTVAVLTGDAASDLRRCAAAHIVLSTPMHWDALSRRWRQRQRQPVRDIGLVIVDEMHWVGGAGLGATADDLMLAVNSDGSSVGADVAGDHLAATLEIVVSRVRFMAAQLERPIRIVALSVPLANARDVAAWVGVPVQNVFNFHPAVRPVPLEIRILTSGVAHFASRMSAWVTPVYRTVTEMESGPSLVFVASRRMCRAVASDLVDLAAADEMPNYFLEADSRQVDSAVLQQSVSDAVLRDLLGFGIGYYHEALSLKDRKTVLELFTGGLIRVLVASRETCWALDSVHARTVVIMGAEKYSGREHRYSDYAVPEILQMMGRAGRPPLVDYSQATCVLMCMTNKREFYKKFLYEPLPVESRLDGQLHDAMNSEVVAKTIENKQDAVDYLTWTLMYRRLVQNPNYYGLQGTTHEHLSDYLSELIESTINDLVAAKCVSMENEMDATPTNLGMIAAFYQIRYLTVEMFALSLSAKTKLRGVLDILTAADEFEALPIRHREAAVLERIASRLPVPLPSTDGDGDGEGRWNSPRVRTHLLLQAHFSRLSLPADLSADQAWVLSRVLPLLQALVDVASSMGWLAPALAAMELSQMAVQAVWEGKDPLVKQIPHLSDPERLQVCAKMRVDSVFDVMDMEDEDRAKMLQGLVPRQVAEVAQFVNRYPNIEVDYAVRDPGEIVAGGAVTVEISLDREWDDDEEEEAAVVGPVVAPFYPYARTEGWWVVVGDTATQTLLTVKKVNVGRRMETAVEFAAPENAGHVRLKMFLMCDSYLGCDHEFDLEFDVQEDDDDDDDDEDDEDDEGDKMDED</sequence>
<dbReference type="Gene3D" id="1.10.150.20">
    <property type="entry name" value="5' to 3' exonuclease, C-terminal subdomain"/>
    <property type="match status" value="2"/>
</dbReference>
<dbReference type="Pfam" id="PF02889">
    <property type="entry name" value="Sec63"/>
    <property type="match status" value="2"/>
</dbReference>
<keyword evidence="4" id="KW-0747">Spliceosome</keyword>
<dbReference type="PROSITE" id="PS51192">
    <property type="entry name" value="HELICASE_ATP_BIND_1"/>
    <property type="match status" value="2"/>
</dbReference>
<evidence type="ECO:0000313" key="17">
    <source>
        <dbReference type="Proteomes" id="UP001145021"/>
    </source>
</evidence>
<feature type="region of interest" description="Disordered" evidence="13">
    <location>
        <begin position="213"/>
        <end position="253"/>
    </location>
</feature>
<comment type="caution">
    <text evidence="16">The sequence shown here is derived from an EMBL/GenBank/DDBJ whole genome shotgun (WGS) entry which is preliminary data.</text>
</comment>
<keyword evidence="3" id="KW-0507">mRNA processing</keyword>
<feature type="region of interest" description="Disordered" evidence="13">
    <location>
        <begin position="1"/>
        <end position="57"/>
    </location>
</feature>
<dbReference type="Gene3D" id="1.10.3380.10">
    <property type="entry name" value="Sec63 N-terminal domain-like domain"/>
    <property type="match status" value="2"/>
</dbReference>
<dbReference type="InterPro" id="IPR036390">
    <property type="entry name" value="WH_DNA-bd_sf"/>
</dbReference>
<reference evidence="16" key="1">
    <citation type="submission" date="2022-07" db="EMBL/GenBank/DDBJ databases">
        <title>Phylogenomic reconstructions and comparative analyses of Kickxellomycotina fungi.</title>
        <authorList>
            <person name="Reynolds N.K."/>
            <person name="Stajich J.E."/>
            <person name="Barry K."/>
            <person name="Grigoriev I.V."/>
            <person name="Crous P."/>
            <person name="Smith M.E."/>
        </authorList>
    </citation>
    <scope>NUCLEOTIDE SEQUENCE</scope>
    <source>
        <strain evidence="16">NBRC 105413</strain>
    </source>
</reference>
<evidence type="ECO:0000256" key="4">
    <source>
        <dbReference type="ARBA" id="ARBA00022728"/>
    </source>
</evidence>
<dbReference type="EMBL" id="JANBOH010000093">
    <property type="protein sequence ID" value="KAJ1645690.1"/>
    <property type="molecule type" value="Genomic_DNA"/>
</dbReference>
<feature type="domain" description="Helicase C-terminal" evidence="15">
    <location>
        <begin position="1597"/>
        <end position="1809"/>
    </location>
</feature>
<dbReference type="FunFam" id="3.40.50.300:FF:003287">
    <property type="entry name" value="U5 small nuclear ribonucleoprotein 200 kDa helicase"/>
    <property type="match status" value="1"/>
</dbReference>
<dbReference type="SMART" id="SM00487">
    <property type="entry name" value="DEXDc"/>
    <property type="match status" value="2"/>
</dbReference>
<dbReference type="SUPFAM" id="SSF52540">
    <property type="entry name" value="P-loop containing nucleoside triphosphate hydrolases"/>
    <property type="match status" value="3"/>
</dbReference>
<feature type="domain" description="Helicase ATP-binding" evidence="14">
    <location>
        <begin position="506"/>
        <end position="685"/>
    </location>
</feature>
<dbReference type="PANTHER" id="PTHR47961:SF4">
    <property type="entry name" value="ACTIVATING SIGNAL COINTEGRATOR 1 COMPLEX SUBUNIT 3"/>
    <property type="match status" value="1"/>
</dbReference>
<organism evidence="16 17">
    <name type="scientific">Coemansia asiatica</name>
    <dbReference type="NCBI Taxonomy" id="1052880"/>
    <lineage>
        <taxon>Eukaryota</taxon>
        <taxon>Fungi</taxon>
        <taxon>Fungi incertae sedis</taxon>
        <taxon>Zoopagomycota</taxon>
        <taxon>Kickxellomycotina</taxon>
        <taxon>Kickxellomycetes</taxon>
        <taxon>Kickxellales</taxon>
        <taxon>Kickxellaceae</taxon>
        <taxon>Coemansia</taxon>
    </lineage>
</organism>
<dbReference type="InterPro" id="IPR011545">
    <property type="entry name" value="DEAD/DEAH_box_helicase_dom"/>
</dbReference>
<dbReference type="Pfam" id="PF23445">
    <property type="entry name" value="WHD_SNRNP200"/>
    <property type="match status" value="2"/>
</dbReference>
<evidence type="ECO:0000259" key="15">
    <source>
        <dbReference type="PROSITE" id="PS51194"/>
    </source>
</evidence>